<proteinExistence type="predicted"/>
<evidence type="ECO:0000256" key="1">
    <source>
        <dbReference type="SAM" id="MobiDB-lite"/>
    </source>
</evidence>
<evidence type="ECO:0000313" key="3">
    <source>
        <dbReference type="Proteomes" id="UP001604336"/>
    </source>
</evidence>
<reference evidence="3" key="1">
    <citation type="submission" date="2024-07" db="EMBL/GenBank/DDBJ databases">
        <title>Two chromosome-level genome assemblies of Korean endemic species Abeliophyllum distichum and Forsythia ovata (Oleaceae).</title>
        <authorList>
            <person name="Jang H."/>
        </authorList>
    </citation>
    <scope>NUCLEOTIDE SEQUENCE [LARGE SCALE GENOMIC DNA]</scope>
</reference>
<feature type="region of interest" description="Disordered" evidence="1">
    <location>
        <begin position="515"/>
        <end position="601"/>
    </location>
</feature>
<feature type="region of interest" description="Disordered" evidence="1">
    <location>
        <begin position="735"/>
        <end position="755"/>
    </location>
</feature>
<protein>
    <submittedName>
        <fullName evidence="2">Uncharacterized protein</fullName>
    </submittedName>
</protein>
<gene>
    <name evidence="2" type="ORF">Adt_20302</name>
</gene>
<dbReference type="EMBL" id="JBFOLK010000006">
    <property type="protein sequence ID" value="KAL2504681.1"/>
    <property type="molecule type" value="Genomic_DNA"/>
</dbReference>
<comment type="caution">
    <text evidence="2">The sequence shown here is derived from an EMBL/GenBank/DDBJ whole genome shotgun (WGS) entry which is preliminary data.</text>
</comment>
<evidence type="ECO:0000313" key="2">
    <source>
        <dbReference type="EMBL" id="KAL2504681.1"/>
    </source>
</evidence>
<accession>A0ABD1SW65</accession>
<feature type="region of interest" description="Disordered" evidence="1">
    <location>
        <begin position="466"/>
        <end position="485"/>
    </location>
</feature>
<sequence>MLWVFSNQMDARDIELDLQALQRLYGLLNGDGESTKTNDKLDKHARLLLKNLLDTETQRVLKVHSEIIPGQVCAIDMNIERNGSVCVSGSEYRKKRCRVCQGSTLKLLKSIEGTKFYDNGAQNPKEVVTLQNQRKNQFNRFLWDNEQGTGSIVGYKVDESLNSGNEMKIGIYDSKLNGFGSTAFSSNRVITGADEVCNSNTETSGEPQEIDYLSKEASEAIKQIELRISALQLGAVVSQQKDYVRETKSPSPLLQTIDGVVPLIELSRDGESLVAGNDIQYKIPSQRLKVPFNSPLHQVPIRTTNQLKEMKLQNLMSSHPSNMVQRTDSMLGQSTPRIVRSRGPTMERDMPEKLGKSTEELEGFSIEGEQNAMCNRRPNWPAYFSSQTIKENPYQNQMAMKERISTRGTFQPRMPFTSYTDFGKNSRNIQSVVCSHKVTQRFPHKIMGSNSMDKPAKLLVPSSFHEYQSDQHHDGVPSNFKYTSPLRNISSHHQELEGTPSSSYSSNWISRQASSSLGSESEEHSMPAPNRRISYVSSGSSSDSTTYFPSHGTESRYTSYTSNSEDEVYSSASSAGADQVTSGSSCNSKGNSSYDQPIRRHTGPKYLSMKFNKRRSGPTKIRKTAHGINQRKQSGTWKRLKDRLAIIFHHHHHHHHYDDGSYDHGKDRIKMSHNKPVQKKMGKNFRPRREDEAYGEQAVEKLGKSLIHDRAGKIQRKHFHGLMEGLLRHVWHSKKSKPAKDSITQLRKGQHGGKKPLNKLQWWQLLQHHRGSKFPNKQHVKIGLNKKKARLRVLPKTK</sequence>
<feature type="compositionally biased region" description="Low complexity" evidence="1">
    <location>
        <begin position="534"/>
        <end position="544"/>
    </location>
</feature>
<keyword evidence="3" id="KW-1185">Reference proteome</keyword>
<organism evidence="2 3">
    <name type="scientific">Abeliophyllum distichum</name>
    <dbReference type="NCBI Taxonomy" id="126358"/>
    <lineage>
        <taxon>Eukaryota</taxon>
        <taxon>Viridiplantae</taxon>
        <taxon>Streptophyta</taxon>
        <taxon>Embryophyta</taxon>
        <taxon>Tracheophyta</taxon>
        <taxon>Spermatophyta</taxon>
        <taxon>Magnoliopsida</taxon>
        <taxon>eudicotyledons</taxon>
        <taxon>Gunneridae</taxon>
        <taxon>Pentapetalae</taxon>
        <taxon>asterids</taxon>
        <taxon>lamiids</taxon>
        <taxon>Lamiales</taxon>
        <taxon>Oleaceae</taxon>
        <taxon>Forsythieae</taxon>
        <taxon>Abeliophyllum</taxon>
    </lineage>
</organism>
<dbReference type="AlphaFoldDB" id="A0ABD1SW65"/>
<feature type="compositionally biased region" description="Polar residues" evidence="1">
    <location>
        <begin position="570"/>
        <end position="581"/>
    </location>
</feature>
<dbReference type="Proteomes" id="UP001604336">
    <property type="component" value="Unassembled WGS sequence"/>
</dbReference>
<feature type="compositionally biased region" description="Low complexity" evidence="1">
    <location>
        <begin position="582"/>
        <end position="593"/>
    </location>
</feature>
<name>A0ABD1SW65_9LAMI</name>